<gene>
    <name evidence="3" type="ORF">CYMTET_36874</name>
</gene>
<dbReference type="AlphaFoldDB" id="A0AAE0F6K0"/>
<accession>A0AAE0F6K0</accession>
<reference evidence="3 4" key="1">
    <citation type="journal article" date="2015" name="Genome Biol. Evol.">
        <title>Comparative Genomics of a Bacterivorous Green Alga Reveals Evolutionary Causalities and Consequences of Phago-Mixotrophic Mode of Nutrition.</title>
        <authorList>
            <person name="Burns J.A."/>
            <person name="Paasch A."/>
            <person name="Narechania A."/>
            <person name="Kim E."/>
        </authorList>
    </citation>
    <scope>NUCLEOTIDE SEQUENCE [LARGE SCALE GENOMIC DNA]</scope>
    <source>
        <strain evidence="3 4">PLY_AMNH</strain>
    </source>
</reference>
<proteinExistence type="predicted"/>
<dbReference type="EMBL" id="LGRX02024578">
    <property type="protein sequence ID" value="KAK3253896.1"/>
    <property type="molecule type" value="Genomic_DNA"/>
</dbReference>
<dbReference type="Proteomes" id="UP001190700">
    <property type="component" value="Unassembled WGS sequence"/>
</dbReference>
<name>A0AAE0F6K0_9CHLO</name>
<evidence type="ECO:0000256" key="1">
    <source>
        <dbReference type="SAM" id="Coils"/>
    </source>
</evidence>
<comment type="caution">
    <text evidence="3">The sequence shown here is derived from an EMBL/GenBank/DDBJ whole genome shotgun (WGS) entry which is preliminary data.</text>
</comment>
<evidence type="ECO:0000313" key="4">
    <source>
        <dbReference type="Proteomes" id="UP001190700"/>
    </source>
</evidence>
<organism evidence="3 4">
    <name type="scientific">Cymbomonas tetramitiformis</name>
    <dbReference type="NCBI Taxonomy" id="36881"/>
    <lineage>
        <taxon>Eukaryota</taxon>
        <taxon>Viridiplantae</taxon>
        <taxon>Chlorophyta</taxon>
        <taxon>Pyramimonadophyceae</taxon>
        <taxon>Pyramimonadales</taxon>
        <taxon>Pyramimonadaceae</taxon>
        <taxon>Cymbomonas</taxon>
    </lineage>
</organism>
<feature type="compositionally biased region" description="Acidic residues" evidence="2">
    <location>
        <begin position="204"/>
        <end position="220"/>
    </location>
</feature>
<feature type="region of interest" description="Disordered" evidence="2">
    <location>
        <begin position="141"/>
        <end position="174"/>
    </location>
</feature>
<protein>
    <submittedName>
        <fullName evidence="3">Uncharacterized protein</fullName>
    </submittedName>
</protein>
<feature type="coiled-coil region" evidence="1">
    <location>
        <begin position="98"/>
        <end position="125"/>
    </location>
</feature>
<evidence type="ECO:0000313" key="3">
    <source>
        <dbReference type="EMBL" id="KAK3253896.1"/>
    </source>
</evidence>
<evidence type="ECO:0000256" key="2">
    <source>
        <dbReference type="SAM" id="MobiDB-lite"/>
    </source>
</evidence>
<keyword evidence="1" id="KW-0175">Coiled coil</keyword>
<keyword evidence="4" id="KW-1185">Reference proteome</keyword>
<feature type="region of interest" description="Disordered" evidence="2">
    <location>
        <begin position="194"/>
        <end position="233"/>
    </location>
</feature>
<sequence>MHQLSAYKEIVQSAHPMPKSEGSGVVATTETYIKGFSEIKFRLLLAADYQGNHKLFEYKEPSPHEVATFMTSSKLSSEVNNFLVESRAMSLAGDVLIKAEESDRLAKIEEERKKHEALTNNYSERDLLAALAALRATQLSSEPPVMGQPVQATAPPVGDLLGASMPPPAEKADKSGGGLLGGLAGVFGKNAFCNMPKSKREPESGPEEEEEQEEEEEDLGPETFSKWRKSGPWVTDGYFNHWYDVLDRKIKSTKGQVLMELKKFVLE</sequence>